<evidence type="ECO:0000256" key="2">
    <source>
        <dbReference type="ARBA" id="ARBA00005974"/>
    </source>
</evidence>
<evidence type="ECO:0000256" key="9">
    <source>
        <dbReference type="SAM" id="Phobius"/>
    </source>
</evidence>
<accession>A0A6J2VB50</accession>
<organism evidence="10 11">
    <name type="scientific">Chanos chanos</name>
    <name type="common">Milkfish</name>
    <name type="synonym">Mugil chanos</name>
    <dbReference type="NCBI Taxonomy" id="29144"/>
    <lineage>
        <taxon>Eukaryota</taxon>
        <taxon>Metazoa</taxon>
        <taxon>Chordata</taxon>
        <taxon>Craniata</taxon>
        <taxon>Vertebrata</taxon>
        <taxon>Euteleostomi</taxon>
        <taxon>Actinopterygii</taxon>
        <taxon>Neopterygii</taxon>
        <taxon>Teleostei</taxon>
        <taxon>Ostariophysi</taxon>
        <taxon>Gonorynchiformes</taxon>
        <taxon>Chanidae</taxon>
        <taxon>Chanos</taxon>
    </lineage>
</organism>
<evidence type="ECO:0000256" key="1">
    <source>
        <dbReference type="ARBA" id="ARBA00004225"/>
    </source>
</evidence>
<feature type="transmembrane region" description="Helical" evidence="9">
    <location>
        <begin position="141"/>
        <end position="161"/>
    </location>
</feature>
<gene>
    <name evidence="11" type="primary">sfxn4</name>
</gene>
<dbReference type="GO" id="GO:1990542">
    <property type="term" value="P:mitochondrial transmembrane transport"/>
    <property type="evidence" value="ECO:0007669"/>
    <property type="project" value="TreeGrafter"/>
</dbReference>
<evidence type="ECO:0000256" key="6">
    <source>
        <dbReference type="ARBA" id="ARBA00022989"/>
    </source>
</evidence>
<feature type="transmembrane region" description="Helical" evidence="9">
    <location>
        <begin position="229"/>
        <end position="250"/>
    </location>
</feature>
<sequence>MDLNLQYWQSKGQSFLDRLRIWFSVLDPSSILSSDAEIEKARSRLSTEANPLKNEKVTDAWLLSLSSVHPDTGKLISPVFRPQAFLPISGPLVVASFLPHRGVKPAVFWQFLLQSYSAGFNFANRNATSPKDSTASLKQSILIVGTVGYSTLAGAIPQIVIQRLQLRSTVVQLFFRSVLPIPLSAFLAACNVLLVRNEESENGIQVFDSRGNAVGISRAAGSKAVKETAVSRAVLLGTTAAVPNLLVFLLRRTRLAQRNPMLLAPVRHISTAIVLGLMIPVSFSLFPQMGKIKKECLEKELQTEDMVEEVYYHRGL</sequence>
<dbReference type="CTD" id="119559"/>
<dbReference type="AlphaFoldDB" id="A0A6J2VB50"/>
<dbReference type="FunCoup" id="A0A6J2VB50">
    <property type="interactions" value="405"/>
</dbReference>
<evidence type="ECO:0000313" key="10">
    <source>
        <dbReference type="Proteomes" id="UP000504632"/>
    </source>
</evidence>
<evidence type="ECO:0000256" key="5">
    <source>
        <dbReference type="ARBA" id="ARBA00022970"/>
    </source>
</evidence>
<keyword evidence="6 9" id="KW-1133">Transmembrane helix</keyword>
<dbReference type="Proteomes" id="UP000504632">
    <property type="component" value="Chromosome 4"/>
</dbReference>
<dbReference type="Pfam" id="PF03820">
    <property type="entry name" value="SFXNs"/>
    <property type="match status" value="1"/>
</dbReference>
<evidence type="ECO:0000256" key="4">
    <source>
        <dbReference type="ARBA" id="ARBA00022692"/>
    </source>
</evidence>
<protein>
    <submittedName>
        <fullName evidence="11">Sideroflexin-4</fullName>
    </submittedName>
</protein>
<dbReference type="InParanoid" id="A0A6J2VB50"/>
<name>A0A6J2VB50_CHACN</name>
<keyword evidence="3" id="KW-0813">Transport</keyword>
<keyword evidence="10" id="KW-1185">Reference proteome</keyword>
<dbReference type="OrthoDB" id="6608471at2759"/>
<dbReference type="PANTHER" id="PTHR11153">
    <property type="entry name" value="SIDEROFLEXIN"/>
    <property type="match status" value="1"/>
</dbReference>
<feature type="transmembrane region" description="Helical" evidence="9">
    <location>
        <begin position="173"/>
        <end position="194"/>
    </location>
</feature>
<dbReference type="GO" id="GO:0006865">
    <property type="term" value="P:amino acid transport"/>
    <property type="evidence" value="ECO:0007669"/>
    <property type="project" value="UniProtKB-KW"/>
</dbReference>
<keyword evidence="5" id="KW-0029">Amino-acid transport</keyword>
<dbReference type="GO" id="GO:0015075">
    <property type="term" value="F:monoatomic ion transmembrane transporter activity"/>
    <property type="evidence" value="ECO:0007669"/>
    <property type="project" value="InterPro"/>
</dbReference>
<dbReference type="PANTHER" id="PTHR11153:SF3">
    <property type="entry name" value="SIDEROFLEXIN-4"/>
    <property type="match status" value="1"/>
</dbReference>
<evidence type="ECO:0000256" key="8">
    <source>
        <dbReference type="ARBA" id="ARBA00023136"/>
    </source>
</evidence>
<comment type="subcellular location">
    <subcellularLocation>
        <location evidence="1">Mitochondrion membrane</location>
        <topology evidence="1">Multi-pass membrane protein</topology>
    </subcellularLocation>
</comment>
<evidence type="ECO:0000256" key="3">
    <source>
        <dbReference type="ARBA" id="ARBA00022448"/>
    </source>
</evidence>
<evidence type="ECO:0000313" key="11">
    <source>
        <dbReference type="RefSeq" id="XP_030628421.1"/>
    </source>
</evidence>
<proteinExistence type="inferred from homology"/>
<keyword evidence="4 9" id="KW-0812">Transmembrane</keyword>
<comment type="similarity">
    <text evidence="2">Belongs to the sideroflexin family.</text>
</comment>
<keyword evidence="7" id="KW-0496">Mitochondrion</keyword>
<dbReference type="InterPro" id="IPR004686">
    <property type="entry name" value="Mtc"/>
</dbReference>
<dbReference type="GeneID" id="115810602"/>
<keyword evidence="8 9" id="KW-0472">Membrane</keyword>
<evidence type="ECO:0000256" key="7">
    <source>
        <dbReference type="ARBA" id="ARBA00023128"/>
    </source>
</evidence>
<reference evidence="11" key="1">
    <citation type="submission" date="2025-08" db="UniProtKB">
        <authorList>
            <consortium name="RefSeq"/>
        </authorList>
    </citation>
    <scope>IDENTIFICATION</scope>
</reference>
<feature type="transmembrane region" description="Helical" evidence="9">
    <location>
        <begin position="262"/>
        <end position="286"/>
    </location>
</feature>
<dbReference type="RefSeq" id="XP_030628421.1">
    <property type="nucleotide sequence ID" value="XM_030772561.1"/>
</dbReference>
<dbReference type="GO" id="GO:0005743">
    <property type="term" value="C:mitochondrial inner membrane"/>
    <property type="evidence" value="ECO:0007669"/>
    <property type="project" value="TreeGrafter"/>
</dbReference>